<evidence type="ECO:0000256" key="8">
    <source>
        <dbReference type="ARBA" id="ARBA00038436"/>
    </source>
</evidence>
<dbReference type="PANTHER" id="PTHR35011:SF2">
    <property type="entry name" value="2,3-DIKETO-L-GULONATE TRAP TRANSPORTER SMALL PERMEASE PROTEIN YIAM"/>
    <property type="match status" value="1"/>
</dbReference>
<evidence type="ECO:0000259" key="10">
    <source>
        <dbReference type="Pfam" id="PF04290"/>
    </source>
</evidence>
<keyword evidence="6 9" id="KW-1133">Transmembrane helix</keyword>
<keyword evidence="2 9" id="KW-0813">Transport</keyword>
<keyword evidence="5 9" id="KW-0812">Transmembrane</keyword>
<dbReference type="InterPro" id="IPR007387">
    <property type="entry name" value="TRAP_DctQ"/>
</dbReference>
<dbReference type="Proteomes" id="UP000324285">
    <property type="component" value="Chromosome"/>
</dbReference>
<evidence type="ECO:0000256" key="4">
    <source>
        <dbReference type="ARBA" id="ARBA00022519"/>
    </source>
</evidence>
<name>A0A5C1N9X5_9GAMM</name>
<feature type="transmembrane region" description="Helical" evidence="9">
    <location>
        <begin position="84"/>
        <end position="103"/>
    </location>
</feature>
<feature type="transmembrane region" description="Helical" evidence="9">
    <location>
        <begin position="7"/>
        <end position="31"/>
    </location>
</feature>
<feature type="domain" description="Tripartite ATP-independent periplasmic transporters DctQ component" evidence="10">
    <location>
        <begin position="23"/>
        <end position="147"/>
    </location>
</feature>
<sequence length="164" mass="18153">MQQLERWVWRLVDLLIMAAIIGMVIIISLQVGSRLVAGSLVWTEELSRFLFIWTIWLGMAAGFRHGLHPSLDLFTARLPALSGLFKWIQVLACSIFLAVVAWHGQQLVQQQILFGEVSAILQIGKWLTSVPIVLGSTLAILGVITNALMTPHVDAAQEVREGLS</sequence>
<evidence type="ECO:0000256" key="7">
    <source>
        <dbReference type="ARBA" id="ARBA00023136"/>
    </source>
</evidence>
<evidence type="ECO:0000313" key="11">
    <source>
        <dbReference type="EMBL" id="QEM80502.1"/>
    </source>
</evidence>
<evidence type="ECO:0000256" key="5">
    <source>
        <dbReference type="ARBA" id="ARBA00022692"/>
    </source>
</evidence>
<comment type="function">
    <text evidence="9">Part of the tripartite ATP-independent periplasmic (TRAP) transport system.</text>
</comment>
<organism evidence="11 12">
    <name type="scientific">Halomonas binhaiensis</name>
    <dbReference type="NCBI Taxonomy" id="2562282"/>
    <lineage>
        <taxon>Bacteria</taxon>
        <taxon>Pseudomonadati</taxon>
        <taxon>Pseudomonadota</taxon>
        <taxon>Gammaproteobacteria</taxon>
        <taxon>Oceanospirillales</taxon>
        <taxon>Halomonadaceae</taxon>
        <taxon>Halomonas</taxon>
    </lineage>
</organism>
<evidence type="ECO:0000256" key="9">
    <source>
        <dbReference type="RuleBase" id="RU369079"/>
    </source>
</evidence>
<dbReference type="OrthoDB" id="9791324at2"/>
<dbReference type="InterPro" id="IPR055348">
    <property type="entry name" value="DctQ"/>
</dbReference>
<evidence type="ECO:0000256" key="3">
    <source>
        <dbReference type="ARBA" id="ARBA00022475"/>
    </source>
</evidence>
<keyword evidence="4 9" id="KW-0997">Cell inner membrane</keyword>
<proteinExistence type="inferred from homology"/>
<dbReference type="AlphaFoldDB" id="A0A5C1N9X5"/>
<evidence type="ECO:0000256" key="2">
    <source>
        <dbReference type="ARBA" id="ARBA00022448"/>
    </source>
</evidence>
<dbReference type="KEGG" id="hbh:E4T21_02210"/>
<comment type="subcellular location">
    <subcellularLocation>
        <location evidence="1 9">Cell inner membrane</location>
        <topology evidence="1 9">Multi-pass membrane protein</topology>
    </subcellularLocation>
</comment>
<dbReference type="GO" id="GO:0015740">
    <property type="term" value="P:C4-dicarboxylate transport"/>
    <property type="evidence" value="ECO:0007669"/>
    <property type="project" value="TreeGrafter"/>
</dbReference>
<dbReference type="GO" id="GO:0005886">
    <property type="term" value="C:plasma membrane"/>
    <property type="evidence" value="ECO:0007669"/>
    <property type="project" value="UniProtKB-SubCell"/>
</dbReference>
<dbReference type="RefSeq" id="WP_149283129.1">
    <property type="nucleotide sequence ID" value="NZ_CP038437.2"/>
</dbReference>
<feature type="transmembrane region" description="Helical" evidence="9">
    <location>
        <begin position="123"/>
        <end position="144"/>
    </location>
</feature>
<comment type="subunit">
    <text evidence="9">The complex comprises the extracytoplasmic solute receptor protein and the two transmembrane proteins.</text>
</comment>
<dbReference type="GO" id="GO:0022857">
    <property type="term" value="F:transmembrane transporter activity"/>
    <property type="evidence" value="ECO:0007669"/>
    <property type="project" value="UniProtKB-UniRule"/>
</dbReference>
<dbReference type="PANTHER" id="PTHR35011">
    <property type="entry name" value="2,3-DIKETO-L-GULONATE TRAP TRANSPORTER SMALL PERMEASE PROTEIN YIAM"/>
    <property type="match status" value="1"/>
</dbReference>
<keyword evidence="3" id="KW-1003">Cell membrane</keyword>
<comment type="similarity">
    <text evidence="8 9">Belongs to the TRAP transporter small permease family.</text>
</comment>
<protein>
    <recommendedName>
        <fullName evidence="9">TRAP transporter small permease protein</fullName>
    </recommendedName>
</protein>
<keyword evidence="7 9" id="KW-0472">Membrane</keyword>
<keyword evidence="12" id="KW-1185">Reference proteome</keyword>
<evidence type="ECO:0000313" key="12">
    <source>
        <dbReference type="Proteomes" id="UP000324285"/>
    </source>
</evidence>
<reference evidence="11" key="1">
    <citation type="submission" date="2021-02" db="EMBL/GenBank/DDBJ databases">
        <title>Strain Y2R2, a novel species of the genus Halomonas.</title>
        <authorList>
            <person name="Huang H."/>
        </authorList>
    </citation>
    <scope>NUCLEOTIDE SEQUENCE</scope>
    <source>
        <strain evidence="11">Y2R2</strain>
    </source>
</reference>
<gene>
    <name evidence="11" type="ORF">E4T21_02210</name>
</gene>
<evidence type="ECO:0000256" key="1">
    <source>
        <dbReference type="ARBA" id="ARBA00004429"/>
    </source>
</evidence>
<feature type="transmembrane region" description="Helical" evidence="9">
    <location>
        <begin position="46"/>
        <end position="63"/>
    </location>
</feature>
<dbReference type="Pfam" id="PF04290">
    <property type="entry name" value="DctQ"/>
    <property type="match status" value="1"/>
</dbReference>
<dbReference type="EMBL" id="CP038437">
    <property type="protein sequence ID" value="QEM80502.1"/>
    <property type="molecule type" value="Genomic_DNA"/>
</dbReference>
<evidence type="ECO:0000256" key="6">
    <source>
        <dbReference type="ARBA" id="ARBA00022989"/>
    </source>
</evidence>
<accession>A0A5C1N9X5</accession>